<evidence type="ECO:0000256" key="9">
    <source>
        <dbReference type="ARBA" id="ARBA00023306"/>
    </source>
</evidence>
<keyword evidence="6 11" id="KW-0812">Transmembrane</keyword>
<dbReference type="InterPro" id="IPR004513">
    <property type="entry name" value="FtsX"/>
</dbReference>
<name>A0A1M6R645_9BACT</name>
<dbReference type="OrthoDB" id="9813411at2"/>
<feature type="transmembrane region" description="Helical" evidence="11">
    <location>
        <begin position="171"/>
        <end position="192"/>
    </location>
</feature>
<accession>A0A1M6R645</accession>
<evidence type="ECO:0000256" key="8">
    <source>
        <dbReference type="ARBA" id="ARBA00023136"/>
    </source>
</evidence>
<dbReference type="Proteomes" id="UP000183994">
    <property type="component" value="Unassembled WGS sequence"/>
</dbReference>
<dbReference type="GO" id="GO:0051301">
    <property type="term" value="P:cell division"/>
    <property type="evidence" value="ECO:0007669"/>
    <property type="project" value="UniProtKB-KW"/>
</dbReference>
<keyword evidence="5 10" id="KW-0132">Cell division</keyword>
<evidence type="ECO:0000256" key="2">
    <source>
        <dbReference type="ARBA" id="ARBA00007379"/>
    </source>
</evidence>
<evidence type="ECO:0000256" key="6">
    <source>
        <dbReference type="ARBA" id="ARBA00022692"/>
    </source>
</evidence>
<feature type="domain" description="FtsX extracellular" evidence="13">
    <location>
        <begin position="56"/>
        <end position="152"/>
    </location>
</feature>
<gene>
    <name evidence="14" type="ORF">SAMN02745216_03201</name>
</gene>
<dbReference type="GO" id="GO:0032153">
    <property type="term" value="C:cell division site"/>
    <property type="evidence" value="ECO:0007669"/>
    <property type="project" value="TreeGrafter"/>
</dbReference>
<feature type="transmembrane region" description="Helical" evidence="11">
    <location>
        <begin position="268"/>
        <end position="288"/>
    </location>
</feature>
<dbReference type="Gene3D" id="3.30.70.3040">
    <property type="match status" value="1"/>
</dbReference>
<evidence type="ECO:0000256" key="10">
    <source>
        <dbReference type="PIRNR" id="PIRNR003097"/>
    </source>
</evidence>
<evidence type="ECO:0000256" key="5">
    <source>
        <dbReference type="ARBA" id="ARBA00022618"/>
    </source>
</evidence>
<protein>
    <recommendedName>
        <fullName evidence="3 10">Cell division protein FtsX</fullName>
    </recommendedName>
</protein>
<dbReference type="AlphaFoldDB" id="A0A1M6R645"/>
<evidence type="ECO:0000256" key="7">
    <source>
        <dbReference type="ARBA" id="ARBA00022989"/>
    </source>
</evidence>
<evidence type="ECO:0000256" key="11">
    <source>
        <dbReference type="SAM" id="Phobius"/>
    </source>
</evidence>
<feature type="transmembrane region" description="Helical" evidence="11">
    <location>
        <begin position="20"/>
        <end position="43"/>
    </location>
</feature>
<evidence type="ECO:0000259" key="13">
    <source>
        <dbReference type="Pfam" id="PF18075"/>
    </source>
</evidence>
<evidence type="ECO:0000256" key="1">
    <source>
        <dbReference type="ARBA" id="ARBA00004651"/>
    </source>
</evidence>
<dbReference type="GO" id="GO:0005886">
    <property type="term" value="C:plasma membrane"/>
    <property type="evidence" value="ECO:0007669"/>
    <property type="project" value="UniProtKB-SubCell"/>
</dbReference>
<sequence length="294" mass="31884">MQPMYYFKQALDDIRGAKVLHGLAISTITLIFLLTGVFALVFINVSQLMTAQQDNVRMMVYLKSGLTAPELGPIQQAIEKTNRVKSAEFVSKDQALERLRQSMNNQAGLLDDLSDNPLPDAFEVVASPGEGGWQGVKMTAATIQKISGVDEVNFGQAWLEKFSMVAELSRAAAIAIGFLLMVAALSITANTIRLVLYNRRDEIKIMELVGATNGFIRASFYIQGMIQGLLGGLAALGLLALVFFIIVAGAPAQELLGRFEFQFIPIKYCILGLLLSVGVGAAGCHLSFAQFTKD</sequence>
<evidence type="ECO:0000256" key="4">
    <source>
        <dbReference type="ARBA" id="ARBA00022475"/>
    </source>
</evidence>
<dbReference type="EMBL" id="FQZU01000021">
    <property type="protein sequence ID" value="SHK27941.1"/>
    <property type="molecule type" value="Genomic_DNA"/>
</dbReference>
<keyword evidence="9 10" id="KW-0131">Cell cycle</keyword>
<dbReference type="InterPro" id="IPR040690">
    <property type="entry name" value="FtsX_ECD"/>
</dbReference>
<dbReference type="PIRSF" id="PIRSF003097">
    <property type="entry name" value="FtsX"/>
    <property type="match status" value="1"/>
</dbReference>
<evidence type="ECO:0000313" key="14">
    <source>
        <dbReference type="EMBL" id="SHK27941.1"/>
    </source>
</evidence>
<feature type="transmembrane region" description="Helical" evidence="11">
    <location>
        <begin position="225"/>
        <end position="247"/>
    </location>
</feature>
<feature type="domain" description="ABC3 transporter permease C-terminal" evidence="12">
    <location>
        <begin position="175"/>
        <end position="289"/>
    </location>
</feature>
<dbReference type="InterPro" id="IPR003838">
    <property type="entry name" value="ABC3_permease_C"/>
</dbReference>
<dbReference type="Pfam" id="PF18075">
    <property type="entry name" value="FtsX_ECD"/>
    <property type="match status" value="1"/>
</dbReference>
<dbReference type="RefSeq" id="WP_073477267.1">
    <property type="nucleotide sequence ID" value="NZ_FQZU01000021.1"/>
</dbReference>
<keyword evidence="4 10" id="KW-1003">Cell membrane</keyword>
<dbReference type="Pfam" id="PF02687">
    <property type="entry name" value="FtsX"/>
    <property type="match status" value="1"/>
</dbReference>
<reference evidence="15" key="1">
    <citation type="submission" date="2016-11" db="EMBL/GenBank/DDBJ databases">
        <authorList>
            <person name="Varghese N."/>
            <person name="Submissions S."/>
        </authorList>
    </citation>
    <scope>NUCLEOTIDE SEQUENCE [LARGE SCALE GENOMIC DNA]</scope>
    <source>
        <strain evidence="15">DSM 16219</strain>
    </source>
</reference>
<dbReference type="PANTHER" id="PTHR47755">
    <property type="entry name" value="CELL DIVISION PROTEIN FTSX"/>
    <property type="match status" value="1"/>
</dbReference>
<evidence type="ECO:0000313" key="15">
    <source>
        <dbReference type="Proteomes" id="UP000183994"/>
    </source>
</evidence>
<evidence type="ECO:0000259" key="12">
    <source>
        <dbReference type="Pfam" id="PF02687"/>
    </source>
</evidence>
<comment type="subcellular location">
    <subcellularLocation>
        <location evidence="1">Cell membrane</location>
        <topology evidence="1">Multi-pass membrane protein</topology>
    </subcellularLocation>
</comment>
<organism evidence="14 15">
    <name type="scientific">Desulfatibacillum alkenivorans DSM 16219</name>
    <dbReference type="NCBI Taxonomy" id="1121393"/>
    <lineage>
        <taxon>Bacteria</taxon>
        <taxon>Pseudomonadati</taxon>
        <taxon>Thermodesulfobacteriota</taxon>
        <taxon>Desulfobacteria</taxon>
        <taxon>Desulfobacterales</taxon>
        <taxon>Desulfatibacillaceae</taxon>
        <taxon>Desulfatibacillum</taxon>
    </lineage>
</organism>
<keyword evidence="8 10" id="KW-0472">Membrane</keyword>
<evidence type="ECO:0000256" key="3">
    <source>
        <dbReference type="ARBA" id="ARBA00021907"/>
    </source>
</evidence>
<keyword evidence="7 11" id="KW-1133">Transmembrane helix</keyword>
<dbReference type="PANTHER" id="PTHR47755:SF1">
    <property type="entry name" value="CELL DIVISION PROTEIN FTSX"/>
    <property type="match status" value="1"/>
</dbReference>
<comment type="similarity">
    <text evidence="2 10">Belongs to the ABC-4 integral membrane protein family. FtsX subfamily.</text>
</comment>
<keyword evidence="15" id="KW-1185">Reference proteome</keyword>
<dbReference type="STRING" id="1121393.SAMN02745216_03201"/>
<proteinExistence type="inferred from homology"/>